<feature type="transmembrane region" description="Helical" evidence="7">
    <location>
        <begin position="379"/>
        <end position="400"/>
    </location>
</feature>
<evidence type="ECO:0000256" key="1">
    <source>
        <dbReference type="ARBA" id="ARBA00004651"/>
    </source>
</evidence>
<comment type="similarity">
    <text evidence="2">Belongs to the EccD/Snm4 family.</text>
</comment>
<evidence type="ECO:0000256" key="6">
    <source>
        <dbReference type="ARBA" id="ARBA00023136"/>
    </source>
</evidence>
<evidence type="ECO:0000256" key="5">
    <source>
        <dbReference type="ARBA" id="ARBA00022989"/>
    </source>
</evidence>
<dbReference type="PIRSF" id="PIRSF017804">
    <property type="entry name" value="Secretion_EccD1"/>
    <property type="match status" value="1"/>
</dbReference>
<feature type="transmembrane region" description="Helical" evidence="7">
    <location>
        <begin position="240"/>
        <end position="259"/>
    </location>
</feature>
<keyword evidence="10" id="KW-1185">Reference proteome</keyword>
<dbReference type="Gene3D" id="3.10.20.90">
    <property type="entry name" value="Phosphatidylinositol 3-kinase Catalytic Subunit, Chain A, domain 1"/>
    <property type="match status" value="1"/>
</dbReference>
<keyword evidence="4 7" id="KW-0812">Transmembrane</keyword>
<name>A0A7I9XST5_9MYCO</name>
<comment type="caution">
    <text evidence="9">The sequence shown here is derived from an EMBL/GenBank/DDBJ whole genome shotgun (WGS) entry which is preliminary data.</text>
</comment>
<evidence type="ECO:0000256" key="2">
    <source>
        <dbReference type="ARBA" id="ARBA00006162"/>
    </source>
</evidence>
<gene>
    <name evidence="9" type="primary">eccD4</name>
    <name evidence="9" type="ORF">MBOT_04200</name>
</gene>
<organism evidence="9 10">
    <name type="scientific">Mycobacterium botniense</name>
    <dbReference type="NCBI Taxonomy" id="84962"/>
    <lineage>
        <taxon>Bacteria</taxon>
        <taxon>Bacillati</taxon>
        <taxon>Actinomycetota</taxon>
        <taxon>Actinomycetes</taxon>
        <taxon>Mycobacteriales</taxon>
        <taxon>Mycobacteriaceae</taxon>
        <taxon>Mycobacterium</taxon>
    </lineage>
</organism>
<dbReference type="Pfam" id="PF19053">
    <property type="entry name" value="EccD"/>
    <property type="match status" value="1"/>
</dbReference>
<keyword evidence="3" id="KW-1003">Cell membrane</keyword>
<evidence type="ECO:0000313" key="9">
    <source>
        <dbReference type="EMBL" id="GFG73055.1"/>
    </source>
</evidence>
<protein>
    <submittedName>
        <fullName evidence="9">ESX-4 secretion system protein eccD4</fullName>
    </submittedName>
</protein>
<dbReference type="Proteomes" id="UP000465361">
    <property type="component" value="Unassembled WGS sequence"/>
</dbReference>
<evidence type="ECO:0000256" key="4">
    <source>
        <dbReference type="ARBA" id="ARBA00022692"/>
    </source>
</evidence>
<dbReference type="RefSeq" id="WP_163753757.1">
    <property type="nucleotide sequence ID" value="NZ_BLKW01000002.1"/>
</dbReference>
<feature type="transmembrane region" description="Helical" evidence="7">
    <location>
        <begin position="443"/>
        <end position="463"/>
    </location>
</feature>
<feature type="transmembrane region" description="Helical" evidence="7">
    <location>
        <begin position="321"/>
        <end position="342"/>
    </location>
</feature>
<evidence type="ECO:0000256" key="7">
    <source>
        <dbReference type="SAM" id="Phobius"/>
    </source>
</evidence>
<keyword evidence="6 7" id="KW-0472">Membrane</keyword>
<dbReference type="InterPro" id="IPR044049">
    <property type="entry name" value="EccD_transm"/>
</dbReference>
<feature type="transmembrane region" description="Helical" evidence="7">
    <location>
        <begin position="348"/>
        <end position="367"/>
    </location>
</feature>
<sequence>MPESDPGVRRVCIHAGVDRVDLAVPAAMPVATLIPAVVDILAAADHRSPNPPAAPAATRYQLARPGVAPLDPSTTLAQNDIRDGTLLVLTCSSTEPTPAPAVDDTAEAMSTTLGAVTRSWTPNATRLTGAATAGWLACTGFVVLMRNMFVTSSSRHLFLTAGVAAVLSCVTWSASVLSYRAYRDKAVTLTLGLLGVGFSAVAGFFTVPGGPAAPNLLLAATAAAVTSVLTVLVTGCSAPCFASIACVAVVVAVGSVAAVTTAVPLTVLSSAAAVASLGLLEASARVSIVAAGLSPWPDLDADSAVPAADCLAAKAVRADSWLTTLTGAFCWTAGAGAVATAVGVHGSGAPRLGSVVFAIVVGAVLLLRARAQANTRRRVLLLSSAIATSSAAWVVAATAWPSYAPWIAAAPIMLAGAALFLGFTAPTIAFSPVARFRVDLLEYLLWAAAIPLACWISGLYGTVRHLNLT</sequence>
<dbReference type="InterPro" id="IPR024962">
    <property type="entry name" value="YukD-like"/>
</dbReference>
<dbReference type="NCBIfam" id="TIGR03920">
    <property type="entry name" value="T7SS_EccD"/>
    <property type="match status" value="1"/>
</dbReference>
<dbReference type="GO" id="GO:0005886">
    <property type="term" value="C:plasma membrane"/>
    <property type="evidence" value="ECO:0007669"/>
    <property type="project" value="UniProtKB-SubCell"/>
</dbReference>
<dbReference type="InterPro" id="IPR006707">
    <property type="entry name" value="T7SS_EccD"/>
</dbReference>
<feature type="transmembrane region" description="Helical" evidence="7">
    <location>
        <begin position="186"/>
        <end position="207"/>
    </location>
</feature>
<evidence type="ECO:0000256" key="3">
    <source>
        <dbReference type="ARBA" id="ARBA00022475"/>
    </source>
</evidence>
<comment type="subcellular location">
    <subcellularLocation>
        <location evidence="1">Cell membrane</location>
        <topology evidence="1">Multi-pass membrane protein</topology>
    </subcellularLocation>
</comment>
<feature type="transmembrane region" description="Helical" evidence="7">
    <location>
        <begin position="127"/>
        <end position="145"/>
    </location>
</feature>
<feature type="transmembrane region" description="Helical" evidence="7">
    <location>
        <begin position="213"/>
        <end position="233"/>
    </location>
</feature>
<feature type="domain" description="EccD-like transmembrane" evidence="8">
    <location>
        <begin position="125"/>
        <end position="466"/>
    </location>
</feature>
<reference evidence="9 10" key="1">
    <citation type="journal article" date="2019" name="Emerg. Microbes Infect.">
        <title>Comprehensive subspecies identification of 175 nontuberculous mycobacteria species based on 7547 genomic profiles.</title>
        <authorList>
            <person name="Matsumoto Y."/>
            <person name="Kinjo T."/>
            <person name="Motooka D."/>
            <person name="Nabeya D."/>
            <person name="Jung N."/>
            <person name="Uechi K."/>
            <person name="Horii T."/>
            <person name="Iida T."/>
            <person name="Fujita J."/>
            <person name="Nakamura S."/>
        </authorList>
    </citation>
    <scope>NUCLEOTIDE SEQUENCE [LARGE SCALE GENOMIC DNA]</scope>
    <source>
        <strain evidence="9 10">JCM 17322</strain>
    </source>
</reference>
<feature type="transmembrane region" description="Helical" evidence="7">
    <location>
        <begin position="265"/>
        <end position="284"/>
    </location>
</feature>
<feature type="transmembrane region" description="Helical" evidence="7">
    <location>
        <begin position="406"/>
        <end position="431"/>
    </location>
</feature>
<proteinExistence type="inferred from homology"/>
<dbReference type="Pfam" id="PF08817">
    <property type="entry name" value="YukD"/>
    <property type="match status" value="1"/>
</dbReference>
<dbReference type="EMBL" id="BLKW01000002">
    <property type="protein sequence ID" value="GFG73055.1"/>
    <property type="molecule type" value="Genomic_DNA"/>
</dbReference>
<dbReference type="AlphaFoldDB" id="A0A7I9XST5"/>
<accession>A0A7I9XST5</accession>
<evidence type="ECO:0000259" key="8">
    <source>
        <dbReference type="Pfam" id="PF19053"/>
    </source>
</evidence>
<feature type="transmembrane region" description="Helical" evidence="7">
    <location>
        <begin position="157"/>
        <end position="179"/>
    </location>
</feature>
<keyword evidence="5 7" id="KW-1133">Transmembrane helix</keyword>
<evidence type="ECO:0000313" key="10">
    <source>
        <dbReference type="Proteomes" id="UP000465361"/>
    </source>
</evidence>